<keyword evidence="1" id="KW-1015">Disulfide bond</keyword>
<comment type="caution">
    <text evidence="3">The sequence shown here is derived from an EMBL/GenBank/DDBJ whole genome shotgun (WGS) entry which is preliminary data.</text>
</comment>
<reference evidence="3" key="1">
    <citation type="submission" date="2021-10" db="EMBL/GenBank/DDBJ databases">
        <title>Tropical sea cucumber genome reveals ecological adaptation and Cuvierian tubules defense mechanism.</title>
        <authorList>
            <person name="Chen T."/>
        </authorList>
    </citation>
    <scope>NUCLEOTIDE SEQUENCE</scope>
    <source>
        <strain evidence="3">Nanhai2018</strain>
        <tissue evidence="3">Muscle</tissue>
    </source>
</reference>
<dbReference type="SUPFAM" id="SSF57414">
    <property type="entry name" value="Hairpin loop containing domain-like"/>
    <property type="match status" value="1"/>
</dbReference>
<dbReference type="EMBL" id="JAIZAY010000022">
    <property type="protein sequence ID" value="KAJ8020598.1"/>
    <property type="molecule type" value="Genomic_DNA"/>
</dbReference>
<evidence type="ECO:0000259" key="2">
    <source>
        <dbReference type="PROSITE" id="PS50948"/>
    </source>
</evidence>
<dbReference type="AlphaFoldDB" id="A0A9Q1BCN7"/>
<dbReference type="Gene3D" id="2.10.70.10">
    <property type="entry name" value="Complement Module, domain 1"/>
    <property type="match status" value="1"/>
</dbReference>
<keyword evidence="4" id="KW-1185">Reference proteome</keyword>
<gene>
    <name evidence="3" type="ORF">HOLleu_40231</name>
</gene>
<proteinExistence type="predicted"/>
<dbReference type="Pfam" id="PF00084">
    <property type="entry name" value="Sushi"/>
    <property type="match status" value="1"/>
</dbReference>
<organism evidence="3 4">
    <name type="scientific">Holothuria leucospilota</name>
    <name type="common">Black long sea cucumber</name>
    <name type="synonym">Mertensiothuria leucospilota</name>
    <dbReference type="NCBI Taxonomy" id="206669"/>
    <lineage>
        <taxon>Eukaryota</taxon>
        <taxon>Metazoa</taxon>
        <taxon>Echinodermata</taxon>
        <taxon>Eleutherozoa</taxon>
        <taxon>Echinozoa</taxon>
        <taxon>Holothuroidea</taxon>
        <taxon>Aspidochirotacea</taxon>
        <taxon>Aspidochirotida</taxon>
        <taxon>Holothuriidae</taxon>
        <taxon>Holothuria</taxon>
    </lineage>
</organism>
<dbReference type="SUPFAM" id="SSF57535">
    <property type="entry name" value="Complement control module/SCR domain"/>
    <property type="match status" value="1"/>
</dbReference>
<dbReference type="InterPro" id="IPR035976">
    <property type="entry name" value="Sushi/SCR/CCP_sf"/>
</dbReference>
<dbReference type="InterPro" id="IPR003609">
    <property type="entry name" value="Pan_app"/>
</dbReference>
<dbReference type="PROSITE" id="PS50948">
    <property type="entry name" value="PAN"/>
    <property type="match status" value="1"/>
</dbReference>
<name>A0A9Q1BCN7_HOLLE</name>
<dbReference type="Gene3D" id="3.50.4.10">
    <property type="entry name" value="Hepatocyte Growth Factor"/>
    <property type="match status" value="1"/>
</dbReference>
<feature type="domain" description="Apple" evidence="2">
    <location>
        <begin position="131"/>
        <end position="202"/>
    </location>
</feature>
<evidence type="ECO:0000313" key="4">
    <source>
        <dbReference type="Proteomes" id="UP001152320"/>
    </source>
</evidence>
<dbReference type="Proteomes" id="UP001152320">
    <property type="component" value="Chromosome 22"/>
</dbReference>
<dbReference type="InterPro" id="IPR000436">
    <property type="entry name" value="Sushi_SCR_CCP_dom"/>
</dbReference>
<accession>A0A9Q1BCN7</accession>
<sequence length="291" mass="32668">MCSSEDLPNVTNGSFNCGDRMMVGEVCNLTCRENYYPSLLSQTTCMNVGTGVGKWSHVTELVCSGRVHNFSSFNRMKLKMIDQSKCHGQNLDAVCKITCSPGLYPDCSDATVCRSVDGKKAEWMVENVHECKDYWNETIVACIRGYNGRVITDTNNIEICKDLCMQEQSFICLSVDFGSNGCYLNSRNRHNINSRDDFSVPCHAYGYVYAERIDIAAWSSEVNTSENGLGYLWSGSLINLDSCKLICSQTIGCCSLMFKNGTCHLNNYKRTPSNGKPWIYTERIDKFCPIK</sequence>
<dbReference type="Pfam" id="PF00024">
    <property type="entry name" value="PAN_1"/>
    <property type="match status" value="1"/>
</dbReference>
<evidence type="ECO:0000256" key="1">
    <source>
        <dbReference type="ARBA" id="ARBA00023157"/>
    </source>
</evidence>
<evidence type="ECO:0000313" key="3">
    <source>
        <dbReference type="EMBL" id="KAJ8020598.1"/>
    </source>
</evidence>
<protein>
    <recommendedName>
        <fullName evidence="2">Apple domain-containing protein</fullName>
    </recommendedName>
</protein>